<evidence type="ECO:0000313" key="3">
    <source>
        <dbReference type="Proteomes" id="UP001303373"/>
    </source>
</evidence>
<evidence type="ECO:0000256" key="1">
    <source>
        <dbReference type="SAM" id="MobiDB-lite"/>
    </source>
</evidence>
<feature type="region of interest" description="Disordered" evidence="1">
    <location>
        <begin position="104"/>
        <end position="123"/>
    </location>
</feature>
<feature type="compositionally biased region" description="Basic and acidic residues" evidence="1">
    <location>
        <begin position="66"/>
        <end position="77"/>
    </location>
</feature>
<dbReference type="Proteomes" id="UP001303373">
    <property type="component" value="Chromosome 9"/>
</dbReference>
<name>A0AAQ3MA99_9PEZI</name>
<reference evidence="2 3" key="1">
    <citation type="submission" date="2023-11" db="EMBL/GenBank/DDBJ databases">
        <title>An acidophilic fungus is an integral part of prey digestion in a carnivorous sundew plant.</title>
        <authorList>
            <person name="Tsai I.J."/>
        </authorList>
    </citation>
    <scope>NUCLEOTIDE SEQUENCE [LARGE SCALE GENOMIC DNA]</scope>
    <source>
        <strain evidence="2">169a</strain>
    </source>
</reference>
<feature type="compositionally biased region" description="Polar residues" evidence="1">
    <location>
        <begin position="227"/>
        <end position="241"/>
    </location>
</feature>
<organism evidence="2 3">
    <name type="scientific">Acrodontium crateriforme</name>
    <dbReference type="NCBI Taxonomy" id="150365"/>
    <lineage>
        <taxon>Eukaryota</taxon>
        <taxon>Fungi</taxon>
        <taxon>Dikarya</taxon>
        <taxon>Ascomycota</taxon>
        <taxon>Pezizomycotina</taxon>
        <taxon>Dothideomycetes</taxon>
        <taxon>Dothideomycetidae</taxon>
        <taxon>Mycosphaerellales</taxon>
        <taxon>Teratosphaeriaceae</taxon>
        <taxon>Acrodontium</taxon>
    </lineage>
</organism>
<protein>
    <submittedName>
        <fullName evidence="2">Uncharacterized protein</fullName>
    </submittedName>
</protein>
<sequence>MFASRNHNENAIYEQQTAAAAKPLNQGLKGLAPKTPGAKAPKTPFKISRNDENATFGPGKTGGKGKQGDEKTNKAERNAFVTPAGPRTRAPLGNKTTNAKAFQTAAPPTEKLSARPTSPRMRRAKVKIHQPDLLDGDVESDEHDIERMPPREIPLPDYPDDWPLDRKYPQFEGNNLTRGWITACQTTRRHEDEFAEFQEKLKKAEEIEKSEGARAAANAKLMAVRVASTSKPSTLKSRNAASSLTSGSKTGSLPSFAAPTTATKARLPSTITRKPTQIPQAPANARHLAAKAASNTTLGYSKGRAVSASARAPLSSIYRQENEITDVVQKASPMKTPFGNGTDLDNLLKLNVLSFNEEANDDDEDDDLGGVSVLPDDDELDEFRLAPVEF</sequence>
<evidence type="ECO:0000313" key="2">
    <source>
        <dbReference type="EMBL" id="WPH03068.1"/>
    </source>
</evidence>
<gene>
    <name evidence="2" type="ORF">R9X50_00594200</name>
</gene>
<keyword evidence="3" id="KW-1185">Reference proteome</keyword>
<feature type="compositionally biased region" description="Low complexity" evidence="1">
    <location>
        <begin position="29"/>
        <end position="44"/>
    </location>
</feature>
<proteinExistence type="predicted"/>
<feature type="region of interest" description="Disordered" evidence="1">
    <location>
        <begin position="227"/>
        <end position="263"/>
    </location>
</feature>
<dbReference type="EMBL" id="CP138588">
    <property type="protein sequence ID" value="WPH03068.1"/>
    <property type="molecule type" value="Genomic_DNA"/>
</dbReference>
<dbReference type="AlphaFoldDB" id="A0AAQ3MA99"/>
<feature type="compositionally biased region" description="Low complexity" evidence="1">
    <location>
        <begin position="242"/>
        <end position="255"/>
    </location>
</feature>
<accession>A0AAQ3MA99</accession>
<feature type="region of interest" description="Disordered" evidence="1">
    <location>
        <begin position="27"/>
        <end position="94"/>
    </location>
</feature>